<proteinExistence type="predicted"/>
<protein>
    <submittedName>
        <fullName evidence="2">Transporter</fullName>
    </submittedName>
</protein>
<gene>
    <name evidence="2" type="ORF">ALO47_04986</name>
</gene>
<keyword evidence="1" id="KW-0732">Signal</keyword>
<dbReference type="PANTHER" id="PTHR36302:SF1">
    <property type="entry name" value="COPPER CHAPERONE PCU(A)C"/>
    <property type="match status" value="1"/>
</dbReference>
<dbReference type="Pfam" id="PF04314">
    <property type="entry name" value="PCuAC"/>
    <property type="match status" value="1"/>
</dbReference>
<sequence length="175" mass="18573">MRRRSAHFDGSMLMNTLIRNAVKPMLLAVSLLGLSAHAFAETRVDDAWVRATVPGQPATGAFMQITASEDSKLVDVASPVAKTVQIHQMSMKNDVMNMGQVASVDLPAGKTVALDADGYHVMFMGLLAQVKEGDQVPLTLTVENAKGVKESIKVTAVARSLTADAHSGHGDHSGH</sequence>
<organism evidence="2 3">
    <name type="scientific">Pseudomonas syringae pv. ribicola</name>
    <dbReference type="NCBI Taxonomy" id="55398"/>
    <lineage>
        <taxon>Bacteria</taxon>
        <taxon>Pseudomonadati</taxon>
        <taxon>Pseudomonadota</taxon>
        <taxon>Gammaproteobacteria</taxon>
        <taxon>Pseudomonadales</taxon>
        <taxon>Pseudomonadaceae</taxon>
        <taxon>Pseudomonas</taxon>
    </lineage>
</organism>
<dbReference type="AlphaFoldDB" id="A0A0Q0E7H7"/>
<dbReference type="InterPro" id="IPR036182">
    <property type="entry name" value="PCuAC_sf"/>
</dbReference>
<evidence type="ECO:0000313" key="3">
    <source>
        <dbReference type="Proteomes" id="UP000050554"/>
    </source>
</evidence>
<dbReference type="SUPFAM" id="SSF110087">
    <property type="entry name" value="DR1885-like metal-binding protein"/>
    <property type="match status" value="1"/>
</dbReference>
<dbReference type="PANTHER" id="PTHR36302">
    <property type="entry name" value="BLR7088 PROTEIN"/>
    <property type="match status" value="1"/>
</dbReference>
<dbReference type="Gene3D" id="2.60.40.1890">
    <property type="entry name" value="PCu(A)C copper chaperone"/>
    <property type="match status" value="1"/>
</dbReference>
<accession>A0A0Q0E7H7</accession>
<dbReference type="InterPro" id="IPR007410">
    <property type="entry name" value="LpqE-like"/>
</dbReference>
<dbReference type="PATRIC" id="fig|55398.3.peg.3702"/>
<comment type="caution">
    <text evidence="2">The sequence shown here is derived from an EMBL/GenBank/DDBJ whole genome shotgun (WGS) entry which is preliminary data.</text>
</comment>
<dbReference type="EMBL" id="LJRF01000101">
    <property type="protein sequence ID" value="KPY47718.1"/>
    <property type="molecule type" value="Genomic_DNA"/>
</dbReference>
<evidence type="ECO:0000256" key="1">
    <source>
        <dbReference type="SAM" id="SignalP"/>
    </source>
</evidence>
<name>A0A0Q0E7H7_PSESI</name>
<evidence type="ECO:0000313" key="2">
    <source>
        <dbReference type="EMBL" id="KPY47718.1"/>
    </source>
</evidence>
<dbReference type="InterPro" id="IPR058248">
    <property type="entry name" value="Lxx211020-like"/>
</dbReference>
<dbReference type="Proteomes" id="UP000050554">
    <property type="component" value="Unassembled WGS sequence"/>
</dbReference>
<feature type="chain" id="PRO_5006177352" evidence="1">
    <location>
        <begin position="41"/>
        <end position="175"/>
    </location>
</feature>
<reference evidence="2 3" key="1">
    <citation type="submission" date="2015-09" db="EMBL/GenBank/DDBJ databases">
        <title>Genome announcement of multiple Pseudomonas syringae strains.</title>
        <authorList>
            <person name="Thakur S."/>
            <person name="Wang P.W."/>
            <person name="Gong Y."/>
            <person name="Weir B.S."/>
            <person name="Guttman D.S."/>
        </authorList>
    </citation>
    <scope>NUCLEOTIDE SEQUENCE [LARGE SCALE GENOMIC DNA]</scope>
    <source>
        <strain evidence="2 3">ICMP3882</strain>
    </source>
</reference>
<feature type="signal peptide" evidence="1">
    <location>
        <begin position="1"/>
        <end position="40"/>
    </location>
</feature>